<reference evidence="2 3" key="1">
    <citation type="submission" date="2024-01" db="EMBL/GenBank/DDBJ databases">
        <title>Genome assemblies of Stephania.</title>
        <authorList>
            <person name="Yang L."/>
        </authorList>
    </citation>
    <scope>NUCLEOTIDE SEQUENCE [LARGE SCALE GENOMIC DNA]</scope>
    <source>
        <strain evidence="2">JXDWG</strain>
        <tissue evidence="2">Leaf</tissue>
    </source>
</reference>
<feature type="region of interest" description="Disordered" evidence="1">
    <location>
        <begin position="34"/>
        <end position="70"/>
    </location>
</feature>
<feature type="compositionally biased region" description="Basic residues" evidence="1">
    <location>
        <begin position="39"/>
        <end position="56"/>
    </location>
</feature>
<feature type="compositionally biased region" description="Low complexity" evidence="1">
    <location>
        <begin position="57"/>
        <end position="67"/>
    </location>
</feature>
<organism evidence="2 3">
    <name type="scientific">Stephania cephalantha</name>
    <dbReference type="NCBI Taxonomy" id="152367"/>
    <lineage>
        <taxon>Eukaryota</taxon>
        <taxon>Viridiplantae</taxon>
        <taxon>Streptophyta</taxon>
        <taxon>Embryophyta</taxon>
        <taxon>Tracheophyta</taxon>
        <taxon>Spermatophyta</taxon>
        <taxon>Magnoliopsida</taxon>
        <taxon>Ranunculales</taxon>
        <taxon>Menispermaceae</taxon>
        <taxon>Menispermoideae</taxon>
        <taxon>Cissampelideae</taxon>
        <taxon>Stephania</taxon>
    </lineage>
</organism>
<protein>
    <submittedName>
        <fullName evidence="2">Uncharacterized protein</fullName>
    </submittedName>
</protein>
<evidence type="ECO:0000313" key="2">
    <source>
        <dbReference type="EMBL" id="KAK9111305.1"/>
    </source>
</evidence>
<dbReference type="AlphaFoldDB" id="A0AAP0I9T1"/>
<keyword evidence="3" id="KW-1185">Reference proteome</keyword>
<name>A0AAP0I9T1_9MAGN</name>
<sequence>MQVANKIRVDIVVAPTPTSSSSRHRARRLAAAAATVASRRGRSRRAVPSRLPHLHSRSAAQLSSARQPRATATRALLSASRGCRRRAGRRSRIRPRRADHLVFIAACVDLRSLHVGIARFRLSQPLRDVLSRAAQPAAVCMSRCRARSVRHLVRADRVAAAGWLETRRR</sequence>
<evidence type="ECO:0000313" key="3">
    <source>
        <dbReference type="Proteomes" id="UP001419268"/>
    </source>
</evidence>
<dbReference type="Proteomes" id="UP001419268">
    <property type="component" value="Unassembled WGS sequence"/>
</dbReference>
<dbReference type="EMBL" id="JBBNAG010000008">
    <property type="protein sequence ID" value="KAK9111305.1"/>
    <property type="molecule type" value="Genomic_DNA"/>
</dbReference>
<accession>A0AAP0I9T1</accession>
<evidence type="ECO:0000256" key="1">
    <source>
        <dbReference type="SAM" id="MobiDB-lite"/>
    </source>
</evidence>
<gene>
    <name evidence="2" type="ORF">Scep_018824</name>
</gene>
<comment type="caution">
    <text evidence="2">The sequence shown here is derived from an EMBL/GenBank/DDBJ whole genome shotgun (WGS) entry which is preliminary data.</text>
</comment>
<proteinExistence type="predicted"/>